<dbReference type="InterPro" id="IPR036426">
    <property type="entry name" value="Bulb-type_lectin_dom_sf"/>
</dbReference>
<dbReference type="Gene3D" id="2.80.10.50">
    <property type="match status" value="2"/>
</dbReference>
<dbReference type="SUPFAM" id="SSF51110">
    <property type="entry name" value="alpha-D-mannose-specific plant lectins"/>
    <property type="match status" value="1"/>
</dbReference>
<dbReference type="Pfam" id="PF00652">
    <property type="entry name" value="Ricin_B_lectin"/>
    <property type="match status" value="1"/>
</dbReference>
<feature type="region of interest" description="Disordered" evidence="1">
    <location>
        <begin position="427"/>
        <end position="446"/>
    </location>
</feature>
<dbReference type="SMART" id="SM00108">
    <property type="entry name" value="B_lectin"/>
    <property type="match status" value="1"/>
</dbReference>
<feature type="domain" description="Bulb-type lectin" evidence="2">
    <location>
        <begin position="1186"/>
        <end position="1294"/>
    </location>
</feature>
<dbReference type="SUPFAM" id="SSF50370">
    <property type="entry name" value="Ricin B-like lectins"/>
    <property type="match status" value="1"/>
</dbReference>
<name>A0A2V4NL95_9ACTN</name>
<dbReference type="Proteomes" id="UP000248039">
    <property type="component" value="Unassembled WGS sequence"/>
</dbReference>
<organism evidence="3 4">
    <name type="scientific">Streptomyces tateyamensis</name>
    <dbReference type="NCBI Taxonomy" id="565073"/>
    <lineage>
        <taxon>Bacteria</taxon>
        <taxon>Bacillati</taxon>
        <taxon>Actinomycetota</taxon>
        <taxon>Actinomycetes</taxon>
        <taxon>Kitasatosporales</taxon>
        <taxon>Streptomycetaceae</taxon>
        <taxon>Streptomyces</taxon>
    </lineage>
</organism>
<dbReference type="InterPro" id="IPR000772">
    <property type="entry name" value="Ricin_B_lectin"/>
</dbReference>
<evidence type="ECO:0000313" key="3">
    <source>
        <dbReference type="EMBL" id="PYC74554.1"/>
    </source>
</evidence>
<dbReference type="InterPro" id="IPR001480">
    <property type="entry name" value="Bulb-type_lectin_dom"/>
</dbReference>
<dbReference type="CDD" id="cd00028">
    <property type="entry name" value="B_lectin"/>
    <property type="match status" value="1"/>
</dbReference>
<feature type="compositionally biased region" description="Polar residues" evidence="1">
    <location>
        <begin position="430"/>
        <end position="446"/>
    </location>
</feature>
<feature type="compositionally biased region" description="Polar residues" evidence="1">
    <location>
        <begin position="269"/>
        <end position="280"/>
    </location>
</feature>
<reference evidence="3 4" key="1">
    <citation type="submission" date="2018-03" db="EMBL/GenBank/DDBJ databases">
        <title>Bioinformatic expansion and discovery of thiopeptide antibiotics.</title>
        <authorList>
            <person name="Schwalen C.J."/>
            <person name="Hudson G.A."/>
            <person name="Mitchell D.A."/>
        </authorList>
    </citation>
    <scope>NUCLEOTIDE SEQUENCE [LARGE SCALE GENOMIC DNA]</scope>
    <source>
        <strain evidence="3 4">ATCC 21389</strain>
    </source>
</reference>
<feature type="region of interest" description="Disordered" evidence="1">
    <location>
        <begin position="75"/>
        <end position="124"/>
    </location>
</feature>
<evidence type="ECO:0000313" key="4">
    <source>
        <dbReference type="Proteomes" id="UP000248039"/>
    </source>
</evidence>
<dbReference type="Gene3D" id="2.60.120.200">
    <property type="match status" value="1"/>
</dbReference>
<sequence length="1587" mass="164491">MLVTQAGLAAQPGVAADQATLPTAAQAAAIDAQHAKDQSPPSRYAKQFAQAKKTNQNVLVDELSTEFSETYATPQGHLQLTSHPDQQRMKSGGQWKNLDPSLKQQPGGGFAPAQTPSGVVLSPGGSGPLATLTSADGKKLAISAPFALPAPQVDGSSLLYPSVLPDTDLKVTVGKSGSVSTVLVVKTAAAAANPALKTLHFGTGADGVTIKADADHKLSADAADGPRWTAPAPTMWDSSATPAKSVARVAGSETGADLAGSPATIAGASKSQGQVRSSTEGPGDGAKVATMPVTAAKDGFDLVPDQKLLAGAQFPAYIDPAWIPYQTGSNGNTFVQSAYPNDTHYNVNGSADRDHLGVGYCDNSYANGGGCSPSSLYRAFYQFDTSALAGTIINSARIDLSEYLSADWSCSTTYGVDLFWENGPIGPGTNWGNQPQPGSRLDSTQVGGSGHTNCYNNVPVAYWNMGSGFSSGIGSNNAVTIGLRASNEGQAMAFKRFDYGATLSVTYDRVPNPPNDPALHPVPSSVTGGDNQGCGAGWGQWSWIGAGSDAPGAVTLAATVSSPAPQDQLQTRTLMWDYTNNNAGLPGDGMSPWAPNGQKATYTVPGGYIQNGHIYGYHQQTTDLLSGSSWSGFGPQCLFAVDQTPPQVSLPGWVGDLAHEFPPSGNGQNTGLFAGQQGYIVATATDPAPGNGLASSGIACLRWSFDPQLNNAQWQCGGSLPATESANNYKLAVTPGHWGTNIVYVQSMDNAKNLSPIAQYPFYAPWNPNGPPPVFGDVTGDGAPDMVTAGTDGNLHAYNVPGNATATSPSTSVLSYGADSPDGKSWADVHQLTHRGSTRGGTNADDVIAHGDNSPNLYVYPNGTTADGIIGHFAPKVSLTKPGCQTTNVTTAATCATYYGGSTGGGSLGDWSKVVQIASLGDISTTNLDPTHKFKNAASLVTEEVGADGALGLWFYPAAGSNTFAAPIKLSSSGWSGLHLMSPGDWAKQGHPGLWAVDAGGNLSGYTLTLGQDASFFPTTPPAPTGNYPVVTAISAPVAIGWVDPNKYNVATMQSDGDLSGRGNGGSALWDTDKGNPVSSKLTTWFGTPYLDGNGNPTGYNWDIQQYGAGNISAPGEQWPIGVMDRTDKTKITVDGSDTLGINPMTAVGSGVSFSNDHPPATPELGSVNFTGNGLLTSLPQGGGTPFNLTTGTTLASGQQVSSQNSTLLMQADGNLVLTAKNSGRPLWSAGTWGHPGATATMQADGNFVIHDTSNTALWSTNTGGNSGALLSLQNDRNVVVYKGSTPLWSSQTYQADPPGVATDASWSASAWVKLNGGTGTDQTVLCQQGNNVPSMNLLYRDSTHSWGVYTPTQDSTTSANWVFTGSAGWSGYAGAWTHIAATYSADAQVLAFYVNGTEVSSTQMSPAWAANRETTIGGCYFNNDHSKIVNQLNGEVSDARSYPYELTSQQVAGLYNVPKQALVNTAANKCLDDYQSSTTDGTPIEIFDCNGTAAQQVSVTGDGNLHMVGKCVDGSTGTQGTLLKLWDCNGTGPQKFSLFADGSLHYEPNGTDSGLCVDDPNGSTSNTTQLQLYGCNSSNPQKWTLQ</sequence>
<accession>A0A2V4NL95</accession>
<dbReference type="PROSITE" id="PS50231">
    <property type="entry name" value="RICIN_B_LECTIN"/>
    <property type="match status" value="1"/>
</dbReference>
<feature type="region of interest" description="Disordered" evidence="1">
    <location>
        <begin position="222"/>
        <end position="287"/>
    </location>
</feature>
<evidence type="ECO:0000256" key="1">
    <source>
        <dbReference type="SAM" id="MobiDB-lite"/>
    </source>
</evidence>
<dbReference type="Pfam" id="PF13385">
    <property type="entry name" value="Laminin_G_3"/>
    <property type="match status" value="1"/>
</dbReference>
<feature type="compositionally biased region" description="Polar residues" evidence="1">
    <location>
        <begin position="75"/>
        <end position="84"/>
    </location>
</feature>
<dbReference type="SUPFAM" id="SSF49899">
    <property type="entry name" value="Concanavalin A-like lectins/glucanases"/>
    <property type="match status" value="1"/>
</dbReference>
<dbReference type="InterPro" id="IPR035992">
    <property type="entry name" value="Ricin_B-like_lectins"/>
</dbReference>
<proteinExistence type="predicted"/>
<gene>
    <name evidence="3" type="ORF">C7C46_23825</name>
</gene>
<dbReference type="SMART" id="SM00458">
    <property type="entry name" value="RICIN"/>
    <property type="match status" value="1"/>
</dbReference>
<dbReference type="CDD" id="cd23451">
    <property type="entry name" value="beta-trefoil_Ricin_laminarinase"/>
    <property type="match status" value="1"/>
</dbReference>
<protein>
    <recommendedName>
        <fullName evidence="2">Bulb-type lectin domain-containing protein</fullName>
    </recommendedName>
</protein>
<keyword evidence="4" id="KW-1185">Reference proteome</keyword>
<dbReference type="PROSITE" id="PS50927">
    <property type="entry name" value="BULB_LECTIN"/>
    <property type="match status" value="1"/>
</dbReference>
<evidence type="ECO:0000259" key="2">
    <source>
        <dbReference type="PROSITE" id="PS50927"/>
    </source>
</evidence>
<dbReference type="EMBL" id="PYBW01000094">
    <property type="protein sequence ID" value="PYC74554.1"/>
    <property type="molecule type" value="Genomic_DNA"/>
</dbReference>
<dbReference type="Gene3D" id="2.90.10.10">
    <property type="entry name" value="Bulb-type lectin domain"/>
    <property type="match status" value="1"/>
</dbReference>
<comment type="caution">
    <text evidence="3">The sequence shown here is derived from an EMBL/GenBank/DDBJ whole genome shotgun (WGS) entry which is preliminary data.</text>
</comment>
<dbReference type="InterPro" id="IPR013320">
    <property type="entry name" value="ConA-like_dom_sf"/>
</dbReference>